<sequence>MPTAEATMIERMDALEAMFTDISAVEGSFAEAQEEETVNSSMPVMTSLPCATVTGAVGC</sequence>
<dbReference type="EMBL" id="JASNVP010000006">
    <property type="protein sequence ID" value="MDK4326358.1"/>
    <property type="molecule type" value="Genomic_DNA"/>
</dbReference>
<organism evidence="1 2">
    <name type="scientific">Corynebacterium propinquum</name>
    <dbReference type="NCBI Taxonomy" id="43769"/>
    <lineage>
        <taxon>Bacteria</taxon>
        <taxon>Bacillati</taxon>
        <taxon>Actinomycetota</taxon>
        <taxon>Actinomycetes</taxon>
        <taxon>Mycobacteriales</taxon>
        <taxon>Corynebacteriaceae</taxon>
        <taxon>Corynebacterium</taxon>
    </lineage>
</organism>
<comment type="caution">
    <text evidence="1">The sequence shown here is derived from an EMBL/GenBank/DDBJ whole genome shotgun (WGS) entry which is preliminary data.</text>
</comment>
<gene>
    <name evidence="1" type="ORF">QPX54_07565</name>
</gene>
<evidence type="ECO:0000313" key="1">
    <source>
        <dbReference type="EMBL" id="MDK4326358.1"/>
    </source>
</evidence>
<protein>
    <submittedName>
        <fullName evidence="1">Uncharacterized protein</fullName>
    </submittedName>
</protein>
<proteinExistence type="predicted"/>
<reference evidence="1" key="1">
    <citation type="submission" date="2023-05" db="EMBL/GenBank/DDBJ databases">
        <title>Metabolic capabilities are highly conserved among human nasal-associated Corynebacterium species in pangenomic analyses.</title>
        <authorList>
            <person name="Tran T.H."/>
            <person name="Roberts A.Q."/>
            <person name="Escapa I.F."/>
            <person name="Gao W."/>
            <person name="Conlan S."/>
            <person name="Kong H."/>
            <person name="Segre J.A."/>
            <person name="Kelly M.S."/>
            <person name="Lemon K.P."/>
        </authorList>
    </citation>
    <scope>NUCLEOTIDE SEQUENCE</scope>
    <source>
        <strain evidence="1">KPL2654</strain>
    </source>
</reference>
<dbReference type="AlphaFoldDB" id="A0AAP4BV27"/>
<dbReference type="Proteomes" id="UP001226160">
    <property type="component" value="Unassembled WGS sequence"/>
</dbReference>
<evidence type="ECO:0000313" key="2">
    <source>
        <dbReference type="Proteomes" id="UP001226160"/>
    </source>
</evidence>
<dbReference type="RefSeq" id="WP_284589785.1">
    <property type="nucleotide sequence ID" value="NZ_JASNVP010000006.1"/>
</dbReference>
<name>A0AAP4BV27_9CORY</name>
<accession>A0AAP4BV27</accession>